<evidence type="ECO:0000256" key="1">
    <source>
        <dbReference type="SAM" id="SignalP"/>
    </source>
</evidence>
<keyword evidence="3" id="KW-1185">Reference proteome</keyword>
<dbReference type="AlphaFoldDB" id="A0A223CZZ8"/>
<sequence>MKKFTALVTALLLCATLGTACGKKADNAQFNGKPIDGGASAQSQQARNQGIQNGQPNVLYKQDHQQGMYEDQALEAALLQVQNVKHATVMVAGRDAYVMVEDTGSINKSDVGAPNTTDNILNAPAEVRLTAAMKNDIRDRLLLTNPNLRRVIILNQ</sequence>
<name>A0A223CZZ8_9BACL</name>
<reference evidence="2 3" key="1">
    <citation type="journal article" date="2015" name="Int. J. Syst. Evol. Microbiol.">
        <title>Tumebacillus algifaecis sp. nov., isolated from decomposing algal scum.</title>
        <authorList>
            <person name="Wu Y.F."/>
            <person name="Zhang B."/>
            <person name="Xing P."/>
            <person name="Wu Q.L."/>
            <person name="Liu S.J."/>
        </authorList>
    </citation>
    <scope>NUCLEOTIDE SEQUENCE [LARGE SCALE GENOMIC DNA]</scope>
    <source>
        <strain evidence="2 3">THMBR28</strain>
    </source>
</reference>
<feature type="signal peptide" evidence="1">
    <location>
        <begin position="1"/>
        <end position="20"/>
    </location>
</feature>
<dbReference type="EMBL" id="CP022657">
    <property type="protein sequence ID" value="ASS74666.1"/>
    <property type="molecule type" value="Genomic_DNA"/>
</dbReference>
<dbReference type="OrthoDB" id="1707228at2"/>
<protein>
    <recommendedName>
        <fullName evidence="4">Sporulation protein</fullName>
    </recommendedName>
</protein>
<accession>A0A223CZZ8</accession>
<dbReference type="KEGG" id="tab:CIG75_06570"/>
<keyword evidence="1" id="KW-0732">Signal</keyword>
<dbReference type="Proteomes" id="UP000214688">
    <property type="component" value="Chromosome"/>
</dbReference>
<organism evidence="2 3">
    <name type="scientific">Tumebacillus algifaecis</name>
    <dbReference type="NCBI Taxonomy" id="1214604"/>
    <lineage>
        <taxon>Bacteria</taxon>
        <taxon>Bacillati</taxon>
        <taxon>Bacillota</taxon>
        <taxon>Bacilli</taxon>
        <taxon>Bacillales</taxon>
        <taxon>Alicyclobacillaceae</taxon>
        <taxon>Tumebacillus</taxon>
    </lineage>
</organism>
<gene>
    <name evidence="2" type="ORF">CIG75_06570</name>
</gene>
<evidence type="ECO:0008006" key="4">
    <source>
        <dbReference type="Google" id="ProtNLM"/>
    </source>
</evidence>
<feature type="chain" id="PRO_5038883452" description="Sporulation protein" evidence="1">
    <location>
        <begin position="21"/>
        <end position="156"/>
    </location>
</feature>
<dbReference type="RefSeq" id="WP_094235916.1">
    <property type="nucleotide sequence ID" value="NZ_CP022657.1"/>
</dbReference>
<evidence type="ECO:0000313" key="3">
    <source>
        <dbReference type="Proteomes" id="UP000214688"/>
    </source>
</evidence>
<proteinExistence type="predicted"/>
<evidence type="ECO:0000313" key="2">
    <source>
        <dbReference type="EMBL" id="ASS74666.1"/>
    </source>
</evidence>
<dbReference type="PROSITE" id="PS51257">
    <property type="entry name" value="PROKAR_LIPOPROTEIN"/>
    <property type="match status" value="1"/>
</dbReference>